<name>A0A2S3HVI1_9POAL</name>
<accession>A0A2S3HVI1</accession>
<dbReference type="Gramene" id="PAN30825">
    <property type="protein sequence ID" value="PAN30825"/>
    <property type="gene ID" value="PAHAL_5G298900"/>
</dbReference>
<dbReference type="EMBL" id="CM008050">
    <property type="protein sequence ID" value="PAN30825.1"/>
    <property type="molecule type" value="Genomic_DNA"/>
</dbReference>
<gene>
    <name evidence="1" type="ORF">PAHAL_5G298900</name>
</gene>
<reference evidence="1" key="1">
    <citation type="submission" date="2018-04" db="EMBL/GenBank/DDBJ databases">
        <title>WGS assembly of Panicum hallii.</title>
        <authorList>
            <person name="Lovell J."/>
            <person name="Jenkins J."/>
            <person name="Lowry D."/>
            <person name="Mamidi S."/>
            <person name="Sreedasyam A."/>
            <person name="Weng X."/>
            <person name="Barry K."/>
            <person name="Bonette J."/>
            <person name="Campitelli B."/>
            <person name="Daum C."/>
            <person name="Gordon S."/>
            <person name="Gould B."/>
            <person name="Lipzen A."/>
            <person name="Macqueen A."/>
            <person name="Palacio-Mejia J."/>
            <person name="Plott C."/>
            <person name="Shakirov E."/>
            <person name="Shu S."/>
            <person name="Yoshinaga Y."/>
            <person name="Zane M."/>
            <person name="Rokhsar D."/>
            <person name="Grimwood J."/>
            <person name="Schmutz J."/>
            <person name="Juenger T."/>
        </authorList>
    </citation>
    <scope>NUCLEOTIDE SEQUENCE [LARGE SCALE GENOMIC DNA]</scope>
    <source>
        <strain evidence="1">FIL2</strain>
    </source>
</reference>
<evidence type="ECO:0000313" key="1">
    <source>
        <dbReference type="EMBL" id="PAN30825.1"/>
    </source>
</evidence>
<dbReference type="Proteomes" id="UP000243499">
    <property type="component" value="Chromosome 5"/>
</dbReference>
<sequence>MLLTPFSISFPSSLPTCSHVFTALIPLCWWQIHGTNQQNRMRTARRARRGASSRWIGPSPLFPLSYRVWGRPRYLSGFA</sequence>
<organism evidence="1">
    <name type="scientific">Panicum hallii</name>
    <dbReference type="NCBI Taxonomy" id="206008"/>
    <lineage>
        <taxon>Eukaryota</taxon>
        <taxon>Viridiplantae</taxon>
        <taxon>Streptophyta</taxon>
        <taxon>Embryophyta</taxon>
        <taxon>Tracheophyta</taxon>
        <taxon>Spermatophyta</taxon>
        <taxon>Magnoliopsida</taxon>
        <taxon>Liliopsida</taxon>
        <taxon>Poales</taxon>
        <taxon>Poaceae</taxon>
        <taxon>PACMAD clade</taxon>
        <taxon>Panicoideae</taxon>
        <taxon>Panicodae</taxon>
        <taxon>Paniceae</taxon>
        <taxon>Panicinae</taxon>
        <taxon>Panicum</taxon>
        <taxon>Panicum sect. Panicum</taxon>
    </lineage>
</organism>
<dbReference type="AlphaFoldDB" id="A0A2S3HVI1"/>
<protein>
    <submittedName>
        <fullName evidence="1">Uncharacterized protein</fullName>
    </submittedName>
</protein>
<proteinExistence type="predicted"/>